<sequence length="887" mass="101005">MKNWLFTSKNKPAIMADMDVEHTHPGVIFHLDDECHILNMYGTLSSLLPAPCQHFSELLATPLIDRQPRQWQGQHLSFSFRTKSKDLLHTHGSLHKMDTGWKLILIDNTKLVTLNNEKELKIKLFNNAMCTAQKITNSSPGSLPKILSDGLFELTELLQLPGIAVLTRDNNGQWKPYQQAFHSNSYFLYQDNRALSELLDNKNNGKPITIPKETVYNGTSKTIAIPYHGQHGVDAWLLVSTLTPISKTEFVNEKDWASIANTLLSSVIIKISEIHYHYEKARYHCISQSQGVFWWEYDANRDTFQFSEQMQKKLGIIEYCTRNDLFQLINPADRDEFRERLSDASTRGISFQQSIRLKIQDSTQWFQFSFTPHAFSLPGCIIGSLLDINKIQHHEQEATAANERIRSLIANAPAIIYFQKYHDGALENVFFSNSLNTLLGWDPEQFNGELLLKCIHPDDKDIFYKKNKVLLKNGVVSCNYRLIDAEGSYHWFMDEAKLLYDQLGKPQEVVGLYIDVTDATVTGEKLYQSEERYRILVEDSPAIICRYNTELELTFANNLFLSYLSIDSLNEATVNLKQFLSEEQLSAFRQRIASLSSETPIINTEICLHLPNREPIWVVWAERGVFDEHGKLSEVQAVGRDNTEVYNARLEMYQSAKMAIIGEMATTLAHEMNQPLNVMRISLTNLLRKINNDGCNKDYIKSKLNRIEDQIIRSAKIIEHLRFFGRRSALEMTLFDPQHAIDGALSLTRDTLIKNNIEIHVSSQPSPMILGHQDQLEQVLINLLVNARDAIAQRQELDDNLSGLINIVVHTAENQLLIQVEDNGGGIPEHHLKHIFESFFTTKPAGQGTGLGLPVSFGIIEQMKGSLTAENADNGALFTIRIPFNKA</sequence>
<dbReference type="PROSITE" id="PS50112">
    <property type="entry name" value="PAS"/>
    <property type="match status" value="1"/>
</dbReference>
<dbReference type="Proteomes" id="UP000638570">
    <property type="component" value="Unassembled WGS sequence"/>
</dbReference>
<dbReference type="RefSeq" id="WP_202082604.1">
    <property type="nucleotide sequence ID" value="NZ_JAERTZ010000012.1"/>
</dbReference>
<protein>
    <recommendedName>
        <fullName evidence="2">histidine kinase</fullName>
        <ecNumber evidence="2">2.7.13.3</ecNumber>
    </recommendedName>
</protein>
<keyword evidence="3" id="KW-0597">Phosphoprotein</keyword>
<dbReference type="SUPFAM" id="SSF55874">
    <property type="entry name" value="ATPase domain of HSP90 chaperone/DNA topoisomerase II/histidine kinase"/>
    <property type="match status" value="1"/>
</dbReference>
<keyword evidence="10" id="KW-1185">Reference proteome</keyword>
<dbReference type="PROSITE" id="PS50113">
    <property type="entry name" value="PAC"/>
    <property type="match status" value="1"/>
</dbReference>
<proteinExistence type="predicted"/>
<dbReference type="InterPro" id="IPR001610">
    <property type="entry name" value="PAC"/>
</dbReference>
<dbReference type="PANTHER" id="PTHR43304:SF1">
    <property type="entry name" value="PAC DOMAIN-CONTAINING PROTEIN"/>
    <property type="match status" value="1"/>
</dbReference>
<dbReference type="CDD" id="cd00082">
    <property type="entry name" value="HisKA"/>
    <property type="match status" value="1"/>
</dbReference>
<dbReference type="InterPro" id="IPR035965">
    <property type="entry name" value="PAS-like_dom_sf"/>
</dbReference>
<evidence type="ECO:0000259" key="8">
    <source>
        <dbReference type="PROSITE" id="PS50113"/>
    </source>
</evidence>
<dbReference type="InterPro" id="IPR005467">
    <property type="entry name" value="His_kinase_dom"/>
</dbReference>
<dbReference type="InterPro" id="IPR013655">
    <property type="entry name" value="PAS_fold_3"/>
</dbReference>
<organism evidence="9 10">
    <name type="scientific">Zobellella iuensis</name>
    <dbReference type="NCBI Taxonomy" id="2803811"/>
    <lineage>
        <taxon>Bacteria</taxon>
        <taxon>Pseudomonadati</taxon>
        <taxon>Pseudomonadota</taxon>
        <taxon>Gammaproteobacteria</taxon>
        <taxon>Aeromonadales</taxon>
        <taxon>Aeromonadaceae</taxon>
        <taxon>Zobellella</taxon>
    </lineage>
</organism>
<dbReference type="CDD" id="cd00130">
    <property type="entry name" value="PAS"/>
    <property type="match status" value="2"/>
</dbReference>
<dbReference type="InterPro" id="IPR003661">
    <property type="entry name" value="HisK_dim/P_dom"/>
</dbReference>
<dbReference type="Gene3D" id="1.10.287.130">
    <property type="match status" value="1"/>
</dbReference>
<dbReference type="Pfam" id="PF13426">
    <property type="entry name" value="PAS_9"/>
    <property type="match status" value="1"/>
</dbReference>
<gene>
    <name evidence="9" type="ORF">JKV55_04495</name>
</gene>
<dbReference type="SMART" id="SM00388">
    <property type="entry name" value="HisKA"/>
    <property type="match status" value="1"/>
</dbReference>
<keyword evidence="5" id="KW-0418">Kinase</keyword>
<dbReference type="EC" id="2.7.13.3" evidence="2"/>
<feature type="domain" description="PAC" evidence="8">
    <location>
        <begin position="476"/>
        <end position="528"/>
    </location>
</feature>
<dbReference type="Gene3D" id="3.30.450.20">
    <property type="entry name" value="PAS domain"/>
    <property type="match status" value="3"/>
</dbReference>
<dbReference type="NCBIfam" id="TIGR00229">
    <property type="entry name" value="sensory_box"/>
    <property type="match status" value="1"/>
</dbReference>
<dbReference type="SMART" id="SM00387">
    <property type="entry name" value="HATPase_c"/>
    <property type="match status" value="1"/>
</dbReference>
<comment type="caution">
    <text evidence="9">The sequence shown here is derived from an EMBL/GenBank/DDBJ whole genome shotgun (WGS) entry which is preliminary data.</text>
</comment>
<evidence type="ECO:0000256" key="1">
    <source>
        <dbReference type="ARBA" id="ARBA00000085"/>
    </source>
</evidence>
<evidence type="ECO:0000256" key="5">
    <source>
        <dbReference type="ARBA" id="ARBA00022777"/>
    </source>
</evidence>
<dbReference type="InterPro" id="IPR000014">
    <property type="entry name" value="PAS"/>
</dbReference>
<dbReference type="PROSITE" id="PS50109">
    <property type="entry name" value="HIS_KIN"/>
    <property type="match status" value="1"/>
</dbReference>
<accession>A0ABS1QPU0</accession>
<evidence type="ECO:0000256" key="2">
    <source>
        <dbReference type="ARBA" id="ARBA00012438"/>
    </source>
</evidence>
<dbReference type="InterPro" id="IPR003594">
    <property type="entry name" value="HATPase_dom"/>
</dbReference>
<feature type="domain" description="PAS" evidence="7">
    <location>
        <begin position="401"/>
        <end position="474"/>
    </location>
</feature>
<dbReference type="InterPro" id="IPR036097">
    <property type="entry name" value="HisK_dim/P_sf"/>
</dbReference>
<evidence type="ECO:0000313" key="9">
    <source>
        <dbReference type="EMBL" id="MBL1376597.1"/>
    </source>
</evidence>
<dbReference type="EMBL" id="JAERTZ010000012">
    <property type="protein sequence ID" value="MBL1376597.1"/>
    <property type="molecule type" value="Genomic_DNA"/>
</dbReference>
<dbReference type="SUPFAM" id="SSF47384">
    <property type="entry name" value="Homodimeric domain of signal transducing histidine kinase"/>
    <property type="match status" value="1"/>
</dbReference>
<dbReference type="InterPro" id="IPR052162">
    <property type="entry name" value="Sensor_kinase/Photoreceptor"/>
</dbReference>
<dbReference type="SUPFAM" id="SSF55785">
    <property type="entry name" value="PYP-like sensor domain (PAS domain)"/>
    <property type="match status" value="2"/>
</dbReference>
<dbReference type="Pfam" id="PF08447">
    <property type="entry name" value="PAS_3"/>
    <property type="match status" value="1"/>
</dbReference>
<dbReference type="SMART" id="SM00091">
    <property type="entry name" value="PAS"/>
    <property type="match status" value="3"/>
</dbReference>
<dbReference type="InterPro" id="IPR000700">
    <property type="entry name" value="PAS-assoc_C"/>
</dbReference>
<dbReference type="SMART" id="SM00086">
    <property type="entry name" value="PAC"/>
    <property type="match status" value="2"/>
</dbReference>
<dbReference type="Gene3D" id="3.30.565.10">
    <property type="entry name" value="Histidine kinase-like ATPase, C-terminal domain"/>
    <property type="match status" value="1"/>
</dbReference>
<evidence type="ECO:0000313" key="10">
    <source>
        <dbReference type="Proteomes" id="UP000638570"/>
    </source>
</evidence>
<dbReference type="PANTHER" id="PTHR43304">
    <property type="entry name" value="PHYTOCHROME-LIKE PROTEIN CPH1"/>
    <property type="match status" value="1"/>
</dbReference>
<evidence type="ECO:0000256" key="3">
    <source>
        <dbReference type="ARBA" id="ARBA00022553"/>
    </source>
</evidence>
<dbReference type="InterPro" id="IPR004358">
    <property type="entry name" value="Sig_transdc_His_kin-like_C"/>
</dbReference>
<name>A0ABS1QPU0_9GAMM</name>
<dbReference type="Pfam" id="PF00512">
    <property type="entry name" value="HisKA"/>
    <property type="match status" value="1"/>
</dbReference>
<comment type="catalytic activity">
    <reaction evidence="1">
        <text>ATP + protein L-histidine = ADP + protein N-phospho-L-histidine.</text>
        <dbReference type="EC" id="2.7.13.3"/>
    </reaction>
</comment>
<evidence type="ECO:0000259" key="6">
    <source>
        <dbReference type="PROSITE" id="PS50109"/>
    </source>
</evidence>
<evidence type="ECO:0000259" key="7">
    <source>
        <dbReference type="PROSITE" id="PS50112"/>
    </source>
</evidence>
<dbReference type="InterPro" id="IPR036890">
    <property type="entry name" value="HATPase_C_sf"/>
</dbReference>
<evidence type="ECO:0000256" key="4">
    <source>
        <dbReference type="ARBA" id="ARBA00022679"/>
    </source>
</evidence>
<dbReference type="Pfam" id="PF02518">
    <property type="entry name" value="HATPase_c"/>
    <property type="match status" value="1"/>
</dbReference>
<dbReference type="PRINTS" id="PR00344">
    <property type="entry name" value="BCTRLSENSOR"/>
</dbReference>
<reference evidence="10" key="1">
    <citation type="submission" date="2021-01" db="EMBL/GenBank/DDBJ databases">
        <title>Genome public.</title>
        <authorList>
            <person name="Liu C."/>
            <person name="Sun Q."/>
        </authorList>
    </citation>
    <scope>NUCLEOTIDE SEQUENCE [LARGE SCALE GENOMIC DNA]</scope>
    <source>
        <strain evidence="10">CGMCC 1.18722</strain>
    </source>
</reference>
<keyword evidence="4" id="KW-0808">Transferase</keyword>
<feature type="domain" description="Histidine kinase" evidence="6">
    <location>
        <begin position="667"/>
        <end position="886"/>
    </location>
</feature>